<dbReference type="PROSITE" id="PS51257">
    <property type="entry name" value="PROKAR_LIPOPROTEIN"/>
    <property type="match status" value="1"/>
</dbReference>
<proteinExistence type="predicted"/>
<dbReference type="Gene3D" id="2.30.30.830">
    <property type="match status" value="1"/>
</dbReference>
<dbReference type="KEGG" id="mlir:LPB04_03685"/>
<sequence length="182" mass="20001">MKNLIVPALMTVLLAGCGDSDVREVRTWMEETKAQTRPSVKPLPESKEFLPYAYNGAQAPDPFSADKLAGPGVLAAAQPNAGQPYAARPDLNRPREALENYPLDTMRMVGMMQKGGVSFALVQIERSVYRVRAGQRLGQNFGQVTRVTPAAVEIREMVQDAGGDWVERISKLELQESKEIGK</sequence>
<reference evidence="1 2" key="1">
    <citation type="submission" date="2020-10" db="EMBL/GenBank/DDBJ databases">
        <title>Genome sequencing of Massilia sp. LPB0304.</title>
        <authorList>
            <person name="Kim J."/>
        </authorList>
    </citation>
    <scope>NUCLEOTIDE SEQUENCE [LARGE SCALE GENOMIC DNA]</scope>
    <source>
        <strain evidence="1 2">LPB0304</strain>
    </source>
</reference>
<organism evidence="1 2">
    <name type="scientific">Massilia litorea</name>
    <dbReference type="NCBI Taxonomy" id="2769491"/>
    <lineage>
        <taxon>Bacteria</taxon>
        <taxon>Pseudomonadati</taxon>
        <taxon>Pseudomonadota</taxon>
        <taxon>Betaproteobacteria</taxon>
        <taxon>Burkholderiales</taxon>
        <taxon>Oxalobacteraceae</taxon>
        <taxon>Telluria group</taxon>
        <taxon>Massilia</taxon>
    </lineage>
</organism>
<protein>
    <submittedName>
        <fullName evidence="1">Pilus assembly protein PilP</fullName>
    </submittedName>
</protein>
<evidence type="ECO:0000313" key="2">
    <source>
        <dbReference type="Proteomes" id="UP000593875"/>
    </source>
</evidence>
<dbReference type="AlphaFoldDB" id="A0A7L9UCC2"/>
<evidence type="ECO:0000313" key="1">
    <source>
        <dbReference type="EMBL" id="QOL51872.1"/>
    </source>
</evidence>
<dbReference type="Proteomes" id="UP000593875">
    <property type="component" value="Chromosome"/>
</dbReference>
<accession>A0A7L9UCC2</accession>
<dbReference type="PIRSF" id="PIRSF016481">
    <property type="entry name" value="Pilus_assembly_PilP"/>
    <property type="match status" value="1"/>
</dbReference>
<dbReference type="Pfam" id="PF04351">
    <property type="entry name" value="PilP"/>
    <property type="match status" value="1"/>
</dbReference>
<dbReference type="EMBL" id="CP062941">
    <property type="protein sequence ID" value="QOL51872.1"/>
    <property type="molecule type" value="Genomic_DNA"/>
</dbReference>
<gene>
    <name evidence="1" type="ORF">LPB04_03685</name>
</gene>
<dbReference type="InterPro" id="IPR007446">
    <property type="entry name" value="PilP"/>
</dbReference>
<name>A0A7L9UCC2_9BURK</name>
<keyword evidence="2" id="KW-1185">Reference proteome</keyword>